<protein>
    <recommendedName>
        <fullName evidence="2">RING-type E3 ubiquitin transferase</fullName>
        <ecNumber evidence="2">2.3.2.27</ecNumber>
    </recommendedName>
</protein>
<feature type="region of interest" description="Disordered" evidence="9">
    <location>
        <begin position="1"/>
        <end position="54"/>
    </location>
</feature>
<evidence type="ECO:0000313" key="11">
    <source>
        <dbReference type="Proteomes" id="UP001652660"/>
    </source>
</evidence>
<keyword evidence="3" id="KW-0808">Transferase</keyword>
<dbReference type="Gene3D" id="3.30.40.10">
    <property type="entry name" value="Zinc/RING finger domain, C3HC4 (zinc finger)"/>
    <property type="match status" value="1"/>
</dbReference>
<comment type="catalytic activity">
    <reaction evidence="1">
        <text>S-ubiquitinyl-[E2 ubiquitin-conjugating enzyme]-L-cysteine + [acceptor protein]-L-lysine = [E2 ubiquitin-conjugating enzyme]-L-cysteine + N(6)-ubiquitinyl-[acceptor protein]-L-lysine.</text>
        <dbReference type="EC" id="2.3.2.27"/>
    </reaction>
</comment>
<dbReference type="SMART" id="SM00184">
    <property type="entry name" value="RING"/>
    <property type="match status" value="1"/>
</dbReference>
<feature type="domain" description="RING-type" evidence="10">
    <location>
        <begin position="247"/>
        <end position="289"/>
    </location>
</feature>
<feature type="region of interest" description="Disordered" evidence="9">
    <location>
        <begin position="67"/>
        <end position="96"/>
    </location>
</feature>
<reference evidence="12" key="1">
    <citation type="submission" date="2025-08" db="UniProtKB">
        <authorList>
            <consortium name="RefSeq"/>
        </authorList>
    </citation>
    <scope>IDENTIFICATION</scope>
    <source>
        <tissue evidence="12">Leaves</tissue>
    </source>
</reference>
<keyword evidence="11" id="KW-1185">Reference proteome</keyword>
<feature type="compositionally biased region" description="Polar residues" evidence="9">
    <location>
        <begin position="43"/>
        <end position="54"/>
    </location>
</feature>
<dbReference type="PANTHER" id="PTHR22937">
    <property type="entry name" value="E3 UBIQUITIN-PROTEIN LIGASE RNF165"/>
    <property type="match status" value="1"/>
</dbReference>
<keyword evidence="6" id="KW-0833">Ubl conjugation pathway</keyword>
<dbReference type="EC" id="2.3.2.27" evidence="2"/>
<proteinExistence type="predicted"/>
<name>A0ABM4V4Q2_COFAR</name>
<dbReference type="SUPFAM" id="SSF57850">
    <property type="entry name" value="RING/U-box"/>
    <property type="match status" value="1"/>
</dbReference>
<evidence type="ECO:0000256" key="1">
    <source>
        <dbReference type="ARBA" id="ARBA00000900"/>
    </source>
</evidence>
<dbReference type="RefSeq" id="XP_071914507.1">
    <property type="nucleotide sequence ID" value="XM_072058406.1"/>
</dbReference>
<keyword evidence="5 8" id="KW-0863">Zinc-finger</keyword>
<gene>
    <name evidence="12" type="primary">LOC140010859</name>
</gene>
<feature type="compositionally biased region" description="Polar residues" evidence="9">
    <location>
        <begin position="22"/>
        <end position="32"/>
    </location>
</feature>
<dbReference type="InterPro" id="IPR001841">
    <property type="entry name" value="Znf_RING"/>
</dbReference>
<evidence type="ECO:0000256" key="2">
    <source>
        <dbReference type="ARBA" id="ARBA00012483"/>
    </source>
</evidence>
<dbReference type="PROSITE" id="PS50089">
    <property type="entry name" value="ZF_RING_2"/>
    <property type="match status" value="1"/>
</dbReference>
<keyword evidence="7" id="KW-0862">Zinc</keyword>
<evidence type="ECO:0000256" key="9">
    <source>
        <dbReference type="SAM" id="MobiDB-lite"/>
    </source>
</evidence>
<evidence type="ECO:0000256" key="6">
    <source>
        <dbReference type="ARBA" id="ARBA00022786"/>
    </source>
</evidence>
<sequence>MITSEVPERRVRRRLGGGGNPLDNSVVQSSEQSTEDLDIGNLPSDSTSISGGLDSYNNISESFAGHHGSSSVSVLNYDNDSEDAALPNPEVYTGTVSNDQVAVNTVNEGESLVNGDSSADAGNHDADSSSHTSSEEADPLERIKKYVDEVKAREYYIPVAVPDMTMSHLVACLSIEDLTTIAYNGWSLGNLTEEEVRSHIEGLIRKEEAGIPEDTISSRLKTRVYTPSANGLGTKGSTSSSDKQEKCGICMEKYKMNDSIADLYYCEHDFHADCIKDRLLETNTCPMCRSLAIIPDHFFDWKGDDPRMHRGYFKRC</sequence>
<keyword evidence="4" id="KW-0479">Metal-binding</keyword>
<evidence type="ECO:0000256" key="5">
    <source>
        <dbReference type="ARBA" id="ARBA00022771"/>
    </source>
</evidence>
<feature type="compositionally biased region" description="Polar residues" evidence="9">
    <location>
        <begin position="68"/>
        <end position="78"/>
    </location>
</feature>
<dbReference type="Proteomes" id="UP001652660">
    <property type="component" value="Chromosome 7e"/>
</dbReference>
<organism evidence="11 12">
    <name type="scientific">Coffea arabica</name>
    <name type="common">Arabian coffee</name>
    <dbReference type="NCBI Taxonomy" id="13443"/>
    <lineage>
        <taxon>Eukaryota</taxon>
        <taxon>Viridiplantae</taxon>
        <taxon>Streptophyta</taxon>
        <taxon>Embryophyta</taxon>
        <taxon>Tracheophyta</taxon>
        <taxon>Spermatophyta</taxon>
        <taxon>Magnoliopsida</taxon>
        <taxon>eudicotyledons</taxon>
        <taxon>Gunneridae</taxon>
        <taxon>Pentapetalae</taxon>
        <taxon>asterids</taxon>
        <taxon>lamiids</taxon>
        <taxon>Gentianales</taxon>
        <taxon>Rubiaceae</taxon>
        <taxon>Ixoroideae</taxon>
        <taxon>Gardenieae complex</taxon>
        <taxon>Bertiereae - Coffeeae clade</taxon>
        <taxon>Coffeeae</taxon>
        <taxon>Coffea</taxon>
    </lineage>
</organism>
<accession>A0ABM4V4Q2</accession>
<dbReference type="PANTHER" id="PTHR22937:SF222">
    <property type="entry name" value="RING-TYPE E3 UBIQUITIN TRANSFERASE"/>
    <property type="match status" value="1"/>
</dbReference>
<evidence type="ECO:0000256" key="3">
    <source>
        <dbReference type="ARBA" id="ARBA00022679"/>
    </source>
</evidence>
<dbReference type="InterPro" id="IPR013083">
    <property type="entry name" value="Znf_RING/FYVE/PHD"/>
</dbReference>
<dbReference type="GeneID" id="140010859"/>
<dbReference type="InterPro" id="IPR045191">
    <property type="entry name" value="MBR1/2-like"/>
</dbReference>
<evidence type="ECO:0000259" key="10">
    <source>
        <dbReference type="PROSITE" id="PS50089"/>
    </source>
</evidence>
<evidence type="ECO:0000256" key="7">
    <source>
        <dbReference type="ARBA" id="ARBA00022833"/>
    </source>
</evidence>
<evidence type="ECO:0000256" key="8">
    <source>
        <dbReference type="PROSITE-ProRule" id="PRU00175"/>
    </source>
</evidence>
<evidence type="ECO:0000313" key="12">
    <source>
        <dbReference type="RefSeq" id="XP_071914507.1"/>
    </source>
</evidence>
<evidence type="ECO:0000256" key="4">
    <source>
        <dbReference type="ARBA" id="ARBA00022723"/>
    </source>
</evidence>
<feature type="region of interest" description="Disordered" evidence="9">
    <location>
        <begin position="111"/>
        <end position="139"/>
    </location>
</feature>
<dbReference type="Pfam" id="PF13639">
    <property type="entry name" value="zf-RING_2"/>
    <property type="match status" value="1"/>
</dbReference>